<evidence type="ECO:0000313" key="1">
    <source>
        <dbReference type="EMBL" id="PWK53307.1"/>
    </source>
</evidence>
<dbReference type="OrthoDB" id="9797498at2"/>
<dbReference type="AlphaFoldDB" id="A0A316GF45"/>
<dbReference type="RefSeq" id="WP_109762465.1">
    <property type="nucleotide sequence ID" value="NZ_QGGU01000003.1"/>
</dbReference>
<dbReference type="EMBL" id="QGGU01000003">
    <property type="protein sequence ID" value="PWK53307.1"/>
    <property type="molecule type" value="Genomic_DNA"/>
</dbReference>
<name>A0A316GF45_9GAMM</name>
<proteinExistence type="predicted"/>
<organism evidence="1 2">
    <name type="scientific">Pleionea mediterranea</name>
    <dbReference type="NCBI Taxonomy" id="523701"/>
    <lineage>
        <taxon>Bacteria</taxon>
        <taxon>Pseudomonadati</taxon>
        <taxon>Pseudomonadota</taxon>
        <taxon>Gammaproteobacteria</taxon>
        <taxon>Oceanospirillales</taxon>
        <taxon>Pleioneaceae</taxon>
        <taxon>Pleionea</taxon>
    </lineage>
</organism>
<reference evidence="1 2" key="1">
    <citation type="submission" date="2018-05" db="EMBL/GenBank/DDBJ databases">
        <title>Genomic Encyclopedia of Type Strains, Phase IV (KMG-IV): sequencing the most valuable type-strain genomes for metagenomic binning, comparative biology and taxonomic classification.</title>
        <authorList>
            <person name="Goeker M."/>
        </authorList>
    </citation>
    <scope>NUCLEOTIDE SEQUENCE [LARGE SCALE GENOMIC DNA]</scope>
    <source>
        <strain evidence="1 2">DSM 25350</strain>
    </source>
</reference>
<protein>
    <recommendedName>
        <fullName evidence="3">WD40 repeat protein</fullName>
    </recommendedName>
</protein>
<sequence>MLGFKWVVLTVITLCIIASSKLHAVPGTDISLFRILNDGATLSLVFEKTLVQRKGYDNQPAFTEDSSAMVYTRMEQNATDIWLVPLPVNDVLGSEDNNTEAEVKEHKTKVLEQKELDKATRKEVFLQPRAITQTPESEYSATPGLYRAYTDASKTNTPDTNALKTNESGTNKSNREIMFSAVVANDKQQTLWRYNHDKPAEKLSGPITPVGYHAWINQQQLAMFRLSNPHELVLYTLGNDDYDVVAKDIGRCLVSQNNGDEFFFVQNQQRSKAIYSYSLKQGKANKVITLFDDNEDFAYHPEIGLIHSNGSRLFFSLAPYEQWSSLPTRSNTKLTNISRLAISPDAKWLAVVHQDLD</sequence>
<dbReference type="Proteomes" id="UP000245790">
    <property type="component" value="Unassembled WGS sequence"/>
</dbReference>
<keyword evidence="2" id="KW-1185">Reference proteome</keyword>
<gene>
    <name evidence="1" type="ORF">C8D97_103134</name>
</gene>
<evidence type="ECO:0008006" key="3">
    <source>
        <dbReference type="Google" id="ProtNLM"/>
    </source>
</evidence>
<dbReference type="SUPFAM" id="SSF82171">
    <property type="entry name" value="DPP6 N-terminal domain-like"/>
    <property type="match status" value="1"/>
</dbReference>
<accession>A0A316GF45</accession>
<comment type="caution">
    <text evidence="1">The sequence shown here is derived from an EMBL/GenBank/DDBJ whole genome shotgun (WGS) entry which is preliminary data.</text>
</comment>
<evidence type="ECO:0000313" key="2">
    <source>
        <dbReference type="Proteomes" id="UP000245790"/>
    </source>
</evidence>